<name>A0AAU8JGV0_9CYAN</name>
<sequence>MALKNLFGKKSEYFLELDEAKGTGSATTAPKAEPAAPKAEPAAAKVEAPKTEKAPAPKAPAPKAKKSEPAPAPAAAPAPAKPAPAPAKAAEPVGGFATQYLMPSTGPRRRPGPNMKTFLDMASQMGNK</sequence>
<reference evidence="2" key="1">
    <citation type="submission" date="2024-07" db="EMBL/GenBank/DDBJ databases">
        <authorList>
            <person name="Kim Y.J."/>
            <person name="Jeong J.Y."/>
        </authorList>
    </citation>
    <scope>NUCLEOTIDE SEQUENCE</scope>
    <source>
        <strain evidence="2">GIHE-MW2</strain>
    </source>
</reference>
<feature type="compositionally biased region" description="Low complexity" evidence="1">
    <location>
        <begin position="26"/>
        <end position="46"/>
    </location>
</feature>
<organism evidence="2">
    <name type="scientific">Planktothricoides raciborskii GIHE-MW2</name>
    <dbReference type="NCBI Taxonomy" id="2792601"/>
    <lineage>
        <taxon>Bacteria</taxon>
        <taxon>Bacillati</taxon>
        <taxon>Cyanobacteriota</taxon>
        <taxon>Cyanophyceae</taxon>
        <taxon>Oscillatoriophycideae</taxon>
        <taxon>Oscillatoriales</taxon>
        <taxon>Oscillatoriaceae</taxon>
        <taxon>Planktothricoides</taxon>
    </lineage>
</organism>
<accession>A0AAU8JGV0</accession>
<evidence type="ECO:0000313" key="2">
    <source>
        <dbReference type="EMBL" id="XCM38047.1"/>
    </source>
</evidence>
<dbReference type="AlphaFoldDB" id="A0AAU8JGV0"/>
<dbReference type="RefSeq" id="WP_072160969.1">
    <property type="nucleotide sequence ID" value="NZ_CP159837.1"/>
</dbReference>
<proteinExistence type="predicted"/>
<evidence type="ECO:0000256" key="1">
    <source>
        <dbReference type="SAM" id="MobiDB-lite"/>
    </source>
</evidence>
<dbReference type="EMBL" id="CP159837">
    <property type="protein sequence ID" value="XCM38047.1"/>
    <property type="molecule type" value="Genomic_DNA"/>
</dbReference>
<gene>
    <name evidence="2" type="ORF">ABWT76_000871</name>
</gene>
<feature type="compositionally biased region" description="Pro residues" evidence="1">
    <location>
        <begin position="70"/>
        <end position="85"/>
    </location>
</feature>
<evidence type="ECO:0008006" key="3">
    <source>
        <dbReference type="Google" id="ProtNLM"/>
    </source>
</evidence>
<protein>
    <recommendedName>
        <fullName evidence="3">Translation initiation factor IF-2</fullName>
    </recommendedName>
</protein>
<feature type="region of interest" description="Disordered" evidence="1">
    <location>
        <begin position="21"/>
        <end position="128"/>
    </location>
</feature>